<keyword evidence="1" id="KW-0433">Leucine-rich repeat</keyword>
<accession>A0A7M7HJJ5</accession>
<reference evidence="5" key="1">
    <citation type="submission" date="2015-02" db="EMBL/GenBank/DDBJ databases">
        <title>Genome sequencing for Strongylocentrotus purpuratus.</title>
        <authorList>
            <person name="Murali S."/>
            <person name="Liu Y."/>
            <person name="Vee V."/>
            <person name="English A."/>
            <person name="Wang M."/>
            <person name="Skinner E."/>
            <person name="Han Y."/>
            <person name="Muzny D.M."/>
            <person name="Worley K.C."/>
            <person name="Gibbs R.A."/>
        </authorList>
    </citation>
    <scope>NUCLEOTIDE SEQUENCE</scope>
</reference>
<dbReference type="PROSITE" id="PS51450">
    <property type="entry name" value="LRR"/>
    <property type="match status" value="14"/>
</dbReference>
<proteinExistence type="predicted"/>
<dbReference type="InterPro" id="IPR003591">
    <property type="entry name" value="Leu-rich_rpt_typical-subtyp"/>
</dbReference>
<evidence type="ECO:0000313" key="5">
    <source>
        <dbReference type="Proteomes" id="UP000007110"/>
    </source>
</evidence>
<keyword evidence="2" id="KW-0677">Repeat</keyword>
<dbReference type="SMART" id="SM00369">
    <property type="entry name" value="LRR_TYP"/>
    <property type="match status" value="13"/>
</dbReference>
<evidence type="ECO:0008006" key="6">
    <source>
        <dbReference type="Google" id="ProtNLM"/>
    </source>
</evidence>
<feature type="compositionally biased region" description="Polar residues" evidence="3">
    <location>
        <begin position="1486"/>
        <end position="1500"/>
    </location>
</feature>
<evidence type="ECO:0000256" key="2">
    <source>
        <dbReference type="ARBA" id="ARBA00022737"/>
    </source>
</evidence>
<evidence type="ECO:0000256" key="1">
    <source>
        <dbReference type="ARBA" id="ARBA00022614"/>
    </source>
</evidence>
<keyword evidence="5" id="KW-1185">Reference proteome</keyword>
<evidence type="ECO:0000256" key="3">
    <source>
        <dbReference type="SAM" id="MobiDB-lite"/>
    </source>
</evidence>
<dbReference type="InterPro" id="IPR050836">
    <property type="entry name" value="SDS22/Internalin_LRR"/>
</dbReference>
<sequence>MSDSENQSAALGLAAVTKMEQLLSNKGDDDILKELCVANGIKYSKLGNGGGDQVDLLEIFFSGYPRMLGLKFFPNVTTLIIMGQEISQVDGLQYSSKLEELWVSECKLTKIGDLKGCLRLKKLYLYSNQLERIENLSHLKHLQVLWLNHNNIANIEGLNGLSALSELNLADNKIEKIGHSIDNHGKLENLNLSGNNICSFKDITHLVRLPRLKILGLKDPLYAPNPVCYLCNYSTHVLYHLPWLERLDTYAVCNKSLREMAEATVMKKKMYYNMRVKTMKRKMSDILRQLCKEKRSLTRGTKDRLKALSFAIKEFERELESKASGGRIVSRPVEDDVGSGTESDIEEDSSSLETKRRAKLALMQKRYEKCCLIFEDVEKYHTEAILKVKHATAGATQRLVTELETGGNVRFEDGSASDIWFTSCHDLILSRFCSSDYQAHGITGLKIHRITRIHNRMLRYRFDTCLATFSEEDDTPTLARPQSVKKLQEYLFFVWDPELPGGENQPMKVLEDGPMDQETYRQLGRDGAVPLSNSLSLSEKPRIQYLTTKSRTDPTAHDPCPFRHGQLVVCKVYLGKSLPALDISTGVHQKFYPNCDSVFRPKCFTGGTQKESACECSSRQCEWFVFNHELVLPEYVIDFEYVTRLPSPSPFMNVMDLKQAKKPAAFSVDPHADDDILLMGPVSQPRPRLSMLTEELLLKATKASSLASITVLNLHGNGLTKLKHLNSMTALQRLIVSFNELSRLEDVAHMANLEYLDASFNKIYTLDGMKALGKLKTLDLSWNEMTNTRDDLSILRKHSPNLTCLDLRHNNWQKPEGLRLRTIGRLKSLTTLNGQAVTEAEATAALRMAAGSRISQVSLLAHTRTDECRPRSLSLVSCAQLLTNVSRNKPDRQSESDSEWYNKVTTLNLDSQHISKLSNLERLVNLRWASFNDNDLTKIEGLENCGQIEELSLEDNCIYRIEGISHLSKLHTLNLGTNNLSTLENAGLDKLVHLQCLSVEDNRISTLAGLDKVTSLLELYVGNNNIRNIREVFHLKPLPNFVILDMCGNPVAKESDNYRLFVVYHLKSLKALDGSAVESTEGGTARDTFGGRLNQDFVAEKLGHSNFHEIRELDFPQSGIRQVDLGSGEHFINLRSVNLEHNNLTSFSGLIYLVNLRVLCLNHNHVETILQRPKASKGSKVDKEDHLDHHFMPGTLTPILDNLEVLHLGYNGISDLNKLEMSRLPSLKALFLQGNDISKVEGMDGLQDLRELVLDRNKIKSVGEVSFINQWNLVELHLEENRLRDLSHLHYLENLQRLYVGSNRIQDMSELEKLDRLPNLIELSVISNPVSRRLMHRPMLVYRQPNLLCIDGIPVTQEERTKAELYFMEQQPSSMMTTETTLPGISSYKGHPAPVKITNVQLQGGSSGGHGWSTQVQYTAGDDATLPSDPHRAAPNRRQRSYGKNDVQSSPSNTGARMQYSNAAGASRHSGQQYTAHYQVPYVPHQSRSQGYEGYSASNVRHNRPR</sequence>
<dbReference type="Pfam" id="PF14580">
    <property type="entry name" value="LRR_9"/>
    <property type="match status" value="3"/>
</dbReference>
<dbReference type="EnsemblMetazoa" id="XM_011675203">
    <property type="protein sequence ID" value="XP_011673505"/>
    <property type="gene ID" value="LOC578913"/>
</dbReference>
<dbReference type="PANTHER" id="PTHR46652">
    <property type="entry name" value="LEUCINE-RICH REPEAT AND IQ DOMAIN-CONTAINING PROTEIN 1-RELATED"/>
    <property type="match status" value="1"/>
</dbReference>
<dbReference type="SMART" id="SM00365">
    <property type="entry name" value="LRR_SD22"/>
    <property type="match status" value="19"/>
</dbReference>
<dbReference type="PANTHER" id="PTHR46652:SF3">
    <property type="entry name" value="LEUCINE-RICH REPEAT-CONTAINING PROTEIN 9"/>
    <property type="match status" value="1"/>
</dbReference>
<dbReference type="InParanoid" id="A0A7M7HJJ5"/>
<dbReference type="SUPFAM" id="SSF52075">
    <property type="entry name" value="Outer arm dynein light chain 1"/>
    <property type="match status" value="2"/>
</dbReference>
<dbReference type="Gene3D" id="3.80.10.10">
    <property type="entry name" value="Ribonuclease Inhibitor"/>
    <property type="match status" value="7"/>
</dbReference>
<feature type="compositionally biased region" description="Polar residues" evidence="3">
    <location>
        <begin position="1446"/>
        <end position="1476"/>
    </location>
</feature>
<dbReference type="Proteomes" id="UP000007110">
    <property type="component" value="Unassembled WGS sequence"/>
</dbReference>
<reference evidence="4" key="2">
    <citation type="submission" date="2021-01" db="UniProtKB">
        <authorList>
            <consortium name="EnsemblMetazoa"/>
        </authorList>
    </citation>
    <scope>IDENTIFICATION</scope>
</reference>
<dbReference type="CTD" id="341883"/>
<dbReference type="GeneID" id="578913"/>
<dbReference type="SUPFAM" id="SSF52058">
    <property type="entry name" value="L domain-like"/>
    <property type="match status" value="1"/>
</dbReference>
<evidence type="ECO:0000313" key="4">
    <source>
        <dbReference type="EnsemblMetazoa" id="XP_011673505"/>
    </source>
</evidence>
<dbReference type="InterPro" id="IPR001611">
    <property type="entry name" value="Leu-rich_rpt"/>
</dbReference>
<organism evidence="4 5">
    <name type="scientific">Strongylocentrotus purpuratus</name>
    <name type="common">Purple sea urchin</name>
    <dbReference type="NCBI Taxonomy" id="7668"/>
    <lineage>
        <taxon>Eukaryota</taxon>
        <taxon>Metazoa</taxon>
        <taxon>Echinodermata</taxon>
        <taxon>Eleutherozoa</taxon>
        <taxon>Echinozoa</taxon>
        <taxon>Echinoidea</taxon>
        <taxon>Euechinoidea</taxon>
        <taxon>Echinacea</taxon>
        <taxon>Camarodonta</taxon>
        <taxon>Echinidea</taxon>
        <taxon>Strongylocentrotidae</taxon>
        <taxon>Strongylocentrotus</taxon>
    </lineage>
</organism>
<protein>
    <recommendedName>
        <fullName evidence="6">Leucine-rich repeat-containing protein 9</fullName>
    </recommendedName>
</protein>
<dbReference type="RefSeq" id="XP_011673505.2">
    <property type="nucleotide sequence ID" value="XM_011675203.2"/>
</dbReference>
<dbReference type="SMART" id="SM00364">
    <property type="entry name" value="LRR_BAC"/>
    <property type="match status" value="8"/>
</dbReference>
<dbReference type="OMA" id="HTAGNVR"/>
<dbReference type="OrthoDB" id="1517790at2759"/>
<dbReference type="InterPro" id="IPR032675">
    <property type="entry name" value="LRR_dom_sf"/>
</dbReference>
<feature type="region of interest" description="Disordered" evidence="3">
    <location>
        <begin position="1421"/>
        <end position="1506"/>
    </location>
</feature>
<name>A0A7M7HJJ5_STRPU</name>
<feature type="region of interest" description="Disordered" evidence="3">
    <location>
        <begin position="330"/>
        <end position="350"/>
    </location>
</feature>